<dbReference type="Pfam" id="PF03466">
    <property type="entry name" value="LysR_substrate"/>
    <property type="match status" value="1"/>
</dbReference>
<dbReference type="PROSITE" id="PS50931">
    <property type="entry name" value="HTH_LYSR"/>
    <property type="match status" value="1"/>
</dbReference>
<comment type="caution">
    <text evidence="6">The sequence shown here is derived from an EMBL/GenBank/DDBJ whole genome shotgun (WGS) entry which is preliminary data.</text>
</comment>
<evidence type="ECO:0000259" key="5">
    <source>
        <dbReference type="PROSITE" id="PS50931"/>
    </source>
</evidence>
<sequence>MKRGLDWRDLQYFLAVARAGSLSVAGRALGVDHATVARHIQSLEQSVDATLFERHVRGYALTRQGERLLASVEAMGREAERVADDTSAAGLSGSVRISALEGIGNFFFAPRIGVLLTANPALTVEMVTIQQIVSLSRRQADIAITLNPPAGQNFVAYRLTDYRLFVYGTQAYLANHDPIGSRTDLAGHTFAGYVDELLFTRGLDYLEELGVPPRAVRVQNSSLHAQMEAACSGVCLAVLPAFVAATRPELVRVLPGDARLIRTYWLIIRADEQGSPRIRRLCDLLRAEADGAQAMFMPDDG</sequence>
<dbReference type="InterPro" id="IPR058163">
    <property type="entry name" value="LysR-type_TF_proteobact-type"/>
</dbReference>
<organism evidence="6 7">
    <name type="scientific">Acetobacter fallax</name>
    <dbReference type="NCBI Taxonomy" id="1737473"/>
    <lineage>
        <taxon>Bacteria</taxon>
        <taxon>Pseudomonadati</taxon>
        <taxon>Pseudomonadota</taxon>
        <taxon>Alphaproteobacteria</taxon>
        <taxon>Acetobacterales</taxon>
        <taxon>Acetobacteraceae</taxon>
        <taxon>Acetobacter</taxon>
    </lineage>
</organism>
<dbReference type="Gene3D" id="3.40.190.290">
    <property type="match status" value="1"/>
</dbReference>
<dbReference type="Gene3D" id="1.10.10.10">
    <property type="entry name" value="Winged helix-like DNA-binding domain superfamily/Winged helix DNA-binding domain"/>
    <property type="match status" value="1"/>
</dbReference>
<evidence type="ECO:0000256" key="2">
    <source>
        <dbReference type="ARBA" id="ARBA00023015"/>
    </source>
</evidence>
<dbReference type="InterPro" id="IPR036390">
    <property type="entry name" value="WH_DNA-bd_sf"/>
</dbReference>
<dbReference type="Pfam" id="PF00126">
    <property type="entry name" value="HTH_1"/>
    <property type="match status" value="1"/>
</dbReference>
<reference evidence="6 7" key="1">
    <citation type="journal article" date="2020" name="Int. J. Syst. Evol. Microbiol.">
        <title>Novel acetic acid bacteria from cider fermentations: Acetobacter conturbans sp. nov. and Acetobacter fallax sp. nov.</title>
        <authorList>
            <person name="Sombolestani A.S."/>
            <person name="Cleenwerck I."/>
            <person name="Cnockaert M."/>
            <person name="Borremans W."/>
            <person name="Wieme A.D."/>
            <person name="De Vuyst L."/>
            <person name="Vandamme P."/>
        </authorList>
    </citation>
    <scope>NUCLEOTIDE SEQUENCE [LARGE SCALE GENOMIC DNA]</scope>
    <source>
        <strain evidence="6 7">LMG 1637</strain>
    </source>
</reference>
<name>A0ABX0K8B6_9PROT</name>
<evidence type="ECO:0000313" key="6">
    <source>
        <dbReference type="EMBL" id="NHO32007.1"/>
    </source>
</evidence>
<keyword evidence="3" id="KW-0238">DNA-binding</keyword>
<dbReference type="SUPFAM" id="SSF46785">
    <property type="entry name" value="Winged helix' DNA-binding domain"/>
    <property type="match status" value="1"/>
</dbReference>
<feature type="domain" description="HTH lysR-type" evidence="5">
    <location>
        <begin position="5"/>
        <end position="62"/>
    </location>
</feature>
<dbReference type="EMBL" id="WOSW01000006">
    <property type="protein sequence ID" value="NHO32007.1"/>
    <property type="molecule type" value="Genomic_DNA"/>
</dbReference>
<protein>
    <submittedName>
        <fullName evidence="6">LysR family transcriptional regulator</fullName>
    </submittedName>
</protein>
<dbReference type="Proteomes" id="UP000615326">
    <property type="component" value="Unassembled WGS sequence"/>
</dbReference>
<dbReference type="PANTHER" id="PTHR30537:SF3">
    <property type="entry name" value="TRANSCRIPTIONAL REGULATORY PROTEIN"/>
    <property type="match status" value="1"/>
</dbReference>
<comment type="similarity">
    <text evidence="1">Belongs to the LysR transcriptional regulatory family.</text>
</comment>
<evidence type="ECO:0000256" key="4">
    <source>
        <dbReference type="ARBA" id="ARBA00023163"/>
    </source>
</evidence>
<gene>
    <name evidence="6" type="ORF">GOB84_05405</name>
</gene>
<proteinExistence type="inferred from homology"/>
<dbReference type="RefSeq" id="WP_173576597.1">
    <property type="nucleotide sequence ID" value="NZ_WOSW01000006.1"/>
</dbReference>
<evidence type="ECO:0000313" key="7">
    <source>
        <dbReference type="Proteomes" id="UP000615326"/>
    </source>
</evidence>
<keyword evidence="4" id="KW-0804">Transcription</keyword>
<dbReference type="SUPFAM" id="SSF53850">
    <property type="entry name" value="Periplasmic binding protein-like II"/>
    <property type="match status" value="1"/>
</dbReference>
<evidence type="ECO:0000256" key="1">
    <source>
        <dbReference type="ARBA" id="ARBA00009437"/>
    </source>
</evidence>
<dbReference type="PANTHER" id="PTHR30537">
    <property type="entry name" value="HTH-TYPE TRANSCRIPTIONAL REGULATOR"/>
    <property type="match status" value="1"/>
</dbReference>
<dbReference type="InterPro" id="IPR036388">
    <property type="entry name" value="WH-like_DNA-bd_sf"/>
</dbReference>
<keyword evidence="2" id="KW-0805">Transcription regulation</keyword>
<dbReference type="InterPro" id="IPR005119">
    <property type="entry name" value="LysR_subst-bd"/>
</dbReference>
<evidence type="ECO:0000256" key="3">
    <source>
        <dbReference type="ARBA" id="ARBA00023125"/>
    </source>
</evidence>
<accession>A0ABX0K8B6</accession>
<keyword evidence="7" id="KW-1185">Reference proteome</keyword>
<dbReference type="InterPro" id="IPR000847">
    <property type="entry name" value="LysR_HTH_N"/>
</dbReference>